<accession>A0AAV9UBB0</accession>
<gene>
    <name evidence="2" type="ORF">TWF730_003014</name>
</gene>
<dbReference type="AlphaFoldDB" id="A0AAV9UBB0"/>
<keyword evidence="3" id="KW-1185">Reference proteome</keyword>
<proteinExistence type="predicted"/>
<keyword evidence="1" id="KW-0732">Signal</keyword>
<feature type="chain" id="PRO_5043990210" evidence="1">
    <location>
        <begin position="21"/>
        <end position="266"/>
    </location>
</feature>
<comment type="caution">
    <text evidence="2">The sequence shown here is derived from an EMBL/GenBank/DDBJ whole genome shotgun (WGS) entry which is preliminary data.</text>
</comment>
<sequence>MLSNRLFTVLAFTLAGLVVSQDQPFSLNFEDSQFQTGQITGRINDPVQQFDLSDFTVIEAQNLPEKSVPAASLKTSLLRPCTSSHYISRISPNFQDRVTDRGKTVGIKIAKGLDGQPLFRSFDLGSICMGCIFVPAITQGSSLIDLIPSDPLTQMVLPASCEITLTGTKYITPQSNEKTTITTTVKFEANPPLDIAKATTLRATDMMIYSFNDNWKNLESIQFKIQKVKVNLPVGLPAQFDPILSTTTLIDSLALDNFNGTKHAST</sequence>
<evidence type="ECO:0000256" key="1">
    <source>
        <dbReference type="SAM" id="SignalP"/>
    </source>
</evidence>
<dbReference type="Proteomes" id="UP001373714">
    <property type="component" value="Unassembled WGS sequence"/>
</dbReference>
<reference evidence="2 3" key="1">
    <citation type="submission" date="2019-10" db="EMBL/GenBank/DDBJ databases">
        <authorList>
            <person name="Palmer J.M."/>
        </authorList>
    </citation>
    <scope>NUCLEOTIDE SEQUENCE [LARGE SCALE GENOMIC DNA]</scope>
    <source>
        <strain evidence="2 3">TWF730</strain>
    </source>
</reference>
<name>A0AAV9UBB0_9PEZI</name>
<dbReference type="EMBL" id="JAVHNS010000013">
    <property type="protein sequence ID" value="KAK6337619.1"/>
    <property type="molecule type" value="Genomic_DNA"/>
</dbReference>
<evidence type="ECO:0000313" key="3">
    <source>
        <dbReference type="Proteomes" id="UP001373714"/>
    </source>
</evidence>
<feature type="signal peptide" evidence="1">
    <location>
        <begin position="1"/>
        <end position="20"/>
    </location>
</feature>
<evidence type="ECO:0000313" key="2">
    <source>
        <dbReference type="EMBL" id="KAK6337619.1"/>
    </source>
</evidence>
<organism evidence="2 3">
    <name type="scientific">Orbilia blumenaviensis</name>
    <dbReference type="NCBI Taxonomy" id="1796055"/>
    <lineage>
        <taxon>Eukaryota</taxon>
        <taxon>Fungi</taxon>
        <taxon>Dikarya</taxon>
        <taxon>Ascomycota</taxon>
        <taxon>Pezizomycotina</taxon>
        <taxon>Orbiliomycetes</taxon>
        <taxon>Orbiliales</taxon>
        <taxon>Orbiliaceae</taxon>
        <taxon>Orbilia</taxon>
    </lineage>
</organism>
<protein>
    <submittedName>
        <fullName evidence="2">Uncharacterized protein</fullName>
    </submittedName>
</protein>